<dbReference type="InterPro" id="IPR003509">
    <property type="entry name" value="UPF0102_YraN-like"/>
</dbReference>
<evidence type="ECO:0000256" key="1">
    <source>
        <dbReference type="ARBA" id="ARBA00006738"/>
    </source>
</evidence>
<dbReference type="Gene3D" id="3.40.1350.10">
    <property type="match status" value="1"/>
</dbReference>
<comment type="caution">
    <text evidence="3">The sequence shown here is derived from an EMBL/GenBank/DDBJ whole genome shotgun (WGS) entry which is preliminary data.</text>
</comment>
<dbReference type="GO" id="GO:0003676">
    <property type="term" value="F:nucleic acid binding"/>
    <property type="evidence" value="ECO:0007669"/>
    <property type="project" value="InterPro"/>
</dbReference>
<keyword evidence="3" id="KW-0255">Endonuclease</keyword>
<dbReference type="OrthoDB" id="9794876at2"/>
<keyword evidence="3" id="KW-0378">Hydrolase</keyword>
<keyword evidence="3" id="KW-0540">Nuclease</keyword>
<dbReference type="AlphaFoldDB" id="A0A261EYS2"/>
<protein>
    <recommendedName>
        <fullName evidence="2">UPF0102 protein PSSU_0776</fullName>
    </recommendedName>
</protein>
<evidence type="ECO:0000313" key="4">
    <source>
        <dbReference type="Proteomes" id="UP000216454"/>
    </source>
</evidence>
<accession>A0A261EYS2</accession>
<dbReference type="Pfam" id="PF02021">
    <property type="entry name" value="UPF0102"/>
    <property type="match status" value="1"/>
</dbReference>
<dbReference type="CDD" id="cd20736">
    <property type="entry name" value="PoNe_Nuclease"/>
    <property type="match status" value="1"/>
</dbReference>
<gene>
    <name evidence="3" type="ORF">PSSU_0776</name>
</gene>
<dbReference type="Proteomes" id="UP000216454">
    <property type="component" value="Unassembled WGS sequence"/>
</dbReference>
<name>A0A261EYS2_9BIFI</name>
<comment type="similarity">
    <text evidence="1 2">Belongs to the UPF0102 family.</text>
</comment>
<dbReference type="PANTHER" id="PTHR34039:SF1">
    <property type="entry name" value="UPF0102 PROTEIN YRAN"/>
    <property type="match status" value="1"/>
</dbReference>
<sequence>MTSSPAHSTATSSIALSSVTAPNAATHSATAPGIAVSNATAPDTAACNEPDDISARLARTLNASGLASHALGQVGEDFACHELTKRGWRILDRNWRSRYGELDIVALDTDDVLVFVEVKTRRGHAHGTPQEAVTLHKQIAMRRTSCLWMRERKPGMRRLRYDVVAIDVRLQDRDTSRLPVITHVEGAL</sequence>
<proteinExistence type="inferred from homology"/>
<dbReference type="SUPFAM" id="SSF52980">
    <property type="entry name" value="Restriction endonuclease-like"/>
    <property type="match status" value="1"/>
</dbReference>
<organism evidence="3 4">
    <name type="scientific">Pseudoscardovia suis</name>
    <dbReference type="NCBI Taxonomy" id="987063"/>
    <lineage>
        <taxon>Bacteria</taxon>
        <taxon>Bacillati</taxon>
        <taxon>Actinomycetota</taxon>
        <taxon>Actinomycetes</taxon>
        <taxon>Bifidobacteriales</taxon>
        <taxon>Bifidobacteriaceae</taxon>
        <taxon>Pseudoscardovia</taxon>
    </lineage>
</organism>
<evidence type="ECO:0000313" key="3">
    <source>
        <dbReference type="EMBL" id="OZG51993.1"/>
    </source>
</evidence>
<dbReference type="InterPro" id="IPR011856">
    <property type="entry name" value="tRNA_endonuc-like_dom_sf"/>
</dbReference>
<dbReference type="RefSeq" id="WP_094691106.1">
    <property type="nucleotide sequence ID" value="NZ_MWWQ01000006.1"/>
</dbReference>
<dbReference type="InterPro" id="IPR011335">
    <property type="entry name" value="Restrct_endonuc-II-like"/>
</dbReference>
<dbReference type="GO" id="GO:0004519">
    <property type="term" value="F:endonuclease activity"/>
    <property type="evidence" value="ECO:0007669"/>
    <property type="project" value="UniProtKB-KW"/>
</dbReference>
<keyword evidence="4" id="KW-1185">Reference proteome</keyword>
<dbReference type="EMBL" id="MWWQ01000006">
    <property type="protein sequence ID" value="OZG51993.1"/>
    <property type="molecule type" value="Genomic_DNA"/>
</dbReference>
<evidence type="ECO:0000256" key="2">
    <source>
        <dbReference type="HAMAP-Rule" id="MF_00048"/>
    </source>
</evidence>
<dbReference type="NCBIfam" id="NF009154">
    <property type="entry name" value="PRK12497.3-3"/>
    <property type="match status" value="1"/>
</dbReference>
<dbReference type="HAMAP" id="MF_00048">
    <property type="entry name" value="UPF0102"/>
    <property type="match status" value="1"/>
</dbReference>
<dbReference type="PANTHER" id="PTHR34039">
    <property type="entry name" value="UPF0102 PROTEIN YRAN"/>
    <property type="match status" value="1"/>
</dbReference>
<reference evidence="3 4" key="1">
    <citation type="journal article" date="2017" name="BMC Genomics">
        <title>Comparative genomic and phylogenomic analyses of the Bifidobacteriaceae family.</title>
        <authorList>
            <person name="Lugli G.A."/>
            <person name="Milani C."/>
            <person name="Turroni F."/>
            <person name="Duranti S."/>
            <person name="Mancabelli L."/>
            <person name="Mangifesta M."/>
            <person name="Ferrario C."/>
            <person name="Modesto M."/>
            <person name="Mattarelli P."/>
            <person name="Jiri K."/>
            <person name="van Sinderen D."/>
            <person name="Ventura M."/>
        </authorList>
    </citation>
    <scope>NUCLEOTIDE SEQUENCE [LARGE SCALE GENOMIC DNA]</scope>
    <source>
        <strain evidence="3 4">DSM 24744</strain>
    </source>
</reference>